<dbReference type="EMBL" id="JAKNHJ010000005">
    <property type="protein sequence ID" value="MCG4617507.1"/>
    <property type="molecule type" value="Genomic_DNA"/>
</dbReference>
<evidence type="ECO:0000256" key="5">
    <source>
        <dbReference type="SAM" id="Phobius"/>
    </source>
</evidence>
<accession>A0AAJ1BCT6</accession>
<dbReference type="NCBIfam" id="TIGR01167">
    <property type="entry name" value="LPXTG_anchor"/>
    <property type="match status" value="1"/>
</dbReference>
<feature type="transmembrane region" description="Helical" evidence="5">
    <location>
        <begin position="12"/>
        <end position="30"/>
    </location>
</feature>
<keyword evidence="2" id="KW-0964">Secreted</keyword>
<keyword evidence="3" id="KW-0732">Signal</keyword>
<dbReference type="AlphaFoldDB" id="A0AAJ1BCT6"/>
<dbReference type="Proteomes" id="UP001200537">
    <property type="component" value="Unassembled WGS sequence"/>
</dbReference>
<reference evidence="7" key="1">
    <citation type="submission" date="2022-01" db="EMBL/GenBank/DDBJ databases">
        <title>Collection of gut derived symbiotic bacterial strains cultured from healthy donors.</title>
        <authorList>
            <person name="Lin H."/>
            <person name="Kohout C."/>
            <person name="Waligurski E."/>
            <person name="Pamer E.G."/>
        </authorList>
    </citation>
    <scope>NUCLEOTIDE SEQUENCE</scope>
    <source>
        <strain evidence="7">DFI.7.46</strain>
    </source>
</reference>
<evidence type="ECO:0000259" key="6">
    <source>
        <dbReference type="Pfam" id="PF00746"/>
    </source>
</evidence>
<name>A0AAJ1BCT6_9ACTO</name>
<keyword evidence="5" id="KW-0472">Membrane</keyword>
<dbReference type="RefSeq" id="WP_238127738.1">
    <property type="nucleotide sequence ID" value="NZ_JAKNHJ010000005.1"/>
</dbReference>
<evidence type="ECO:0000313" key="7">
    <source>
        <dbReference type="EMBL" id="MCG4617507.1"/>
    </source>
</evidence>
<evidence type="ECO:0000256" key="1">
    <source>
        <dbReference type="ARBA" id="ARBA00022512"/>
    </source>
</evidence>
<keyword evidence="5" id="KW-0812">Transmembrane</keyword>
<evidence type="ECO:0000256" key="2">
    <source>
        <dbReference type="ARBA" id="ARBA00022525"/>
    </source>
</evidence>
<gene>
    <name evidence="7" type="ORF">L0M99_03210</name>
</gene>
<protein>
    <submittedName>
        <fullName evidence="7">NPXTG-anchored protein</fullName>
    </submittedName>
</protein>
<dbReference type="NCBIfam" id="NF033846">
    <property type="entry name" value="Rumino_NPXTG"/>
    <property type="match status" value="1"/>
</dbReference>
<proteinExistence type="predicted"/>
<keyword evidence="1" id="KW-0134">Cell wall</keyword>
<dbReference type="InterPro" id="IPR019931">
    <property type="entry name" value="LPXTG_anchor"/>
</dbReference>
<organism evidence="7 8">
    <name type="scientific">Varibaculum cambriense</name>
    <dbReference type="NCBI Taxonomy" id="184870"/>
    <lineage>
        <taxon>Bacteria</taxon>
        <taxon>Bacillati</taxon>
        <taxon>Actinomycetota</taxon>
        <taxon>Actinomycetes</taxon>
        <taxon>Actinomycetales</taxon>
        <taxon>Actinomycetaceae</taxon>
        <taxon>Varibaculum</taxon>
    </lineage>
</organism>
<dbReference type="Pfam" id="PF00746">
    <property type="entry name" value="Gram_pos_anchor"/>
    <property type="match status" value="1"/>
</dbReference>
<keyword evidence="4" id="KW-0572">Peptidoglycan-anchor</keyword>
<comment type="caution">
    <text evidence="7">The sequence shown here is derived from an EMBL/GenBank/DDBJ whole genome shotgun (WGS) entry which is preliminary data.</text>
</comment>
<evidence type="ECO:0000313" key="8">
    <source>
        <dbReference type="Proteomes" id="UP001200537"/>
    </source>
</evidence>
<evidence type="ECO:0000256" key="4">
    <source>
        <dbReference type="ARBA" id="ARBA00023088"/>
    </source>
</evidence>
<feature type="domain" description="Gram-positive cocci surface proteins LPxTG" evidence="6">
    <location>
        <begin position="6"/>
        <end position="35"/>
    </location>
</feature>
<evidence type="ECO:0000256" key="3">
    <source>
        <dbReference type="ARBA" id="ARBA00022729"/>
    </source>
</evidence>
<sequence>MWQKVPKTGSAGIPALALGLLAVGAGAVMVRHRKQQ</sequence>
<keyword evidence="5" id="KW-1133">Transmembrane helix</keyword>